<reference evidence="1" key="1">
    <citation type="submission" date="2021-02" db="EMBL/GenBank/DDBJ databases">
        <authorList>
            <consortium name="DOE Joint Genome Institute"/>
            <person name="Ahrendt S."/>
            <person name="Looney B.P."/>
            <person name="Miyauchi S."/>
            <person name="Morin E."/>
            <person name="Drula E."/>
            <person name="Courty P.E."/>
            <person name="Chicoki N."/>
            <person name="Fauchery L."/>
            <person name="Kohler A."/>
            <person name="Kuo A."/>
            <person name="Labutti K."/>
            <person name="Pangilinan J."/>
            <person name="Lipzen A."/>
            <person name="Riley R."/>
            <person name="Andreopoulos W."/>
            <person name="He G."/>
            <person name="Johnson J."/>
            <person name="Barry K.W."/>
            <person name="Grigoriev I.V."/>
            <person name="Nagy L."/>
            <person name="Hibbett D."/>
            <person name="Henrissat B."/>
            <person name="Matheny P.B."/>
            <person name="Labbe J."/>
            <person name="Martin F."/>
        </authorList>
    </citation>
    <scope>NUCLEOTIDE SEQUENCE</scope>
    <source>
        <strain evidence="1">EC-137</strain>
    </source>
</reference>
<comment type="caution">
    <text evidence="1">The sequence shown here is derived from an EMBL/GenBank/DDBJ whole genome shotgun (WGS) entry which is preliminary data.</text>
</comment>
<name>A0ACB8QQ81_9AGAM</name>
<reference evidence="1" key="2">
    <citation type="journal article" date="2022" name="New Phytol.">
        <title>Evolutionary transition to the ectomycorrhizal habit in the genomes of a hyperdiverse lineage of mushroom-forming fungi.</title>
        <authorList>
            <person name="Looney B."/>
            <person name="Miyauchi S."/>
            <person name="Morin E."/>
            <person name="Drula E."/>
            <person name="Courty P.E."/>
            <person name="Kohler A."/>
            <person name="Kuo A."/>
            <person name="LaButti K."/>
            <person name="Pangilinan J."/>
            <person name="Lipzen A."/>
            <person name="Riley R."/>
            <person name="Andreopoulos W."/>
            <person name="He G."/>
            <person name="Johnson J."/>
            <person name="Nolan M."/>
            <person name="Tritt A."/>
            <person name="Barry K.W."/>
            <person name="Grigoriev I.V."/>
            <person name="Nagy L.G."/>
            <person name="Hibbett D."/>
            <person name="Henrissat B."/>
            <person name="Matheny P.B."/>
            <person name="Labbe J."/>
            <person name="Martin F.M."/>
        </authorList>
    </citation>
    <scope>NUCLEOTIDE SEQUENCE</scope>
    <source>
        <strain evidence="1">EC-137</strain>
    </source>
</reference>
<proteinExistence type="predicted"/>
<accession>A0ACB8QQ81</accession>
<keyword evidence="2" id="KW-1185">Reference proteome</keyword>
<sequence>MQPRIPTFPPAQQAQIIRAHQRDVIHVVSLREQAENILRVWLAGSRRLARYDKEIEFVVKLVYFGLTTGRAIQTLGEEYTGIWTHPGWMQSRALLAALVLVPTVPPYLLARFGSALIARSHALKAGLQTAVSSLEVLSELNLAIFYFRGTYYDIVRRLLGASHVSSIPENPHSRPPSYSLLGVLILIRLLHRLLTFLRSLRSSSSIQDGKRRLANSPAYEPRIDGKAVIDLLNAPNSDSALAASREDNQLTMLDLSTLPPMVRAGRKCPLCLEEREGTCATECGHLFDWDCIYSWGREKSECPLCRQALDLTKLLPIYNL</sequence>
<protein>
    <submittedName>
        <fullName evidence="1">Pex12 amino terminal region-domain-containing protein</fullName>
    </submittedName>
</protein>
<organism evidence="1 2">
    <name type="scientific">Vararia minispora EC-137</name>
    <dbReference type="NCBI Taxonomy" id="1314806"/>
    <lineage>
        <taxon>Eukaryota</taxon>
        <taxon>Fungi</taxon>
        <taxon>Dikarya</taxon>
        <taxon>Basidiomycota</taxon>
        <taxon>Agaricomycotina</taxon>
        <taxon>Agaricomycetes</taxon>
        <taxon>Russulales</taxon>
        <taxon>Lachnocladiaceae</taxon>
        <taxon>Vararia</taxon>
    </lineage>
</organism>
<dbReference type="EMBL" id="MU273513">
    <property type="protein sequence ID" value="KAI0033725.1"/>
    <property type="molecule type" value="Genomic_DNA"/>
</dbReference>
<gene>
    <name evidence="1" type="ORF">K488DRAFT_47154</name>
</gene>
<evidence type="ECO:0000313" key="1">
    <source>
        <dbReference type="EMBL" id="KAI0033725.1"/>
    </source>
</evidence>
<evidence type="ECO:0000313" key="2">
    <source>
        <dbReference type="Proteomes" id="UP000814128"/>
    </source>
</evidence>
<dbReference type="Proteomes" id="UP000814128">
    <property type="component" value="Unassembled WGS sequence"/>
</dbReference>